<feature type="active site" description="Proton acceptor" evidence="9">
    <location>
        <position position="469"/>
    </location>
</feature>
<keyword evidence="7 9" id="KW-0443">Lipid metabolism</keyword>
<keyword evidence="13" id="KW-1185">Reference proteome</keyword>
<proteinExistence type="inferred from homology"/>
<dbReference type="InterPro" id="IPR016035">
    <property type="entry name" value="Acyl_Trfase/lysoPLipase"/>
</dbReference>
<feature type="short sequence motif" description="DGA/G" evidence="9">
    <location>
        <begin position="469"/>
        <end position="471"/>
    </location>
</feature>
<dbReference type="SMART" id="SM00100">
    <property type="entry name" value="cNMP"/>
    <property type="match status" value="1"/>
</dbReference>
<dbReference type="Pfam" id="PF01734">
    <property type="entry name" value="Patatin"/>
    <property type="match status" value="1"/>
</dbReference>
<dbReference type="GO" id="GO:0016020">
    <property type="term" value="C:membrane"/>
    <property type="evidence" value="ECO:0007669"/>
    <property type="project" value="UniProtKB-SubCell"/>
</dbReference>
<name>A0A512N7M8_9HYPH</name>
<feature type="active site" description="Nucleophile" evidence="9">
    <location>
        <position position="355"/>
    </location>
</feature>
<gene>
    <name evidence="12" type="ORF">RSO01_21530</name>
</gene>
<comment type="similarity">
    <text evidence="2">Belongs to the NTE family.</text>
</comment>
<dbReference type="InterPro" id="IPR002641">
    <property type="entry name" value="PNPLA_dom"/>
</dbReference>
<dbReference type="RefSeq" id="WP_147149054.1">
    <property type="nucleotide sequence ID" value="NZ_BKAJ01000033.1"/>
</dbReference>
<dbReference type="PROSITE" id="PS50042">
    <property type="entry name" value="CNMP_BINDING_3"/>
    <property type="match status" value="1"/>
</dbReference>
<dbReference type="InterPro" id="IPR056556">
    <property type="entry name" value="NTE1_P-loop_dom"/>
</dbReference>
<dbReference type="GO" id="GO:0004622">
    <property type="term" value="F:phosphatidylcholine lysophospholipase activity"/>
    <property type="evidence" value="ECO:0007669"/>
    <property type="project" value="UniProtKB-ARBA"/>
</dbReference>
<evidence type="ECO:0000313" key="13">
    <source>
        <dbReference type="Proteomes" id="UP000321058"/>
    </source>
</evidence>
<evidence type="ECO:0000256" key="6">
    <source>
        <dbReference type="ARBA" id="ARBA00022989"/>
    </source>
</evidence>
<dbReference type="PANTHER" id="PTHR14226:SF29">
    <property type="entry name" value="NEUROPATHY TARGET ESTERASE SWS"/>
    <property type="match status" value="1"/>
</dbReference>
<dbReference type="OrthoDB" id="5290098at2"/>
<keyword evidence="8" id="KW-0472">Membrane</keyword>
<dbReference type="Gene3D" id="3.40.1090.10">
    <property type="entry name" value="Cytosolic phospholipase A2 catalytic domain"/>
    <property type="match status" value="2"/>
</dbReference>
<evidence type="ECO:0000256" key="4">
    <source>
        <dbReference type="ARBA" id="ARBA00022801"/>
    </source>
</evidence>
<dbReference type="SUPFAM" id="SSF52151">
    <property type="entry name" value="FabD/lysophospholipase-like"/>
    <property type="match status" value="1"/>
</dbReference>
<evidence type="ECO:0000256" key="8">
    <source>
        <dbReference type="ARBA" id="ARBA00023136"/>
    </source>
</evidence>
<evidence type="ECO:0000259" key="10">
    <source>
        <dbReference type="PROSITE" id="PS50042"/>
    </source>
</evidence>
<dbReference type="PROSITE" id="PS51635">
    <property type="entry name" value="PNPLA"/>
    <property type="match status" value="1"/>
</dbReference>
<dbReference type="Pfam" id="PF00027">
    <property type="entry name" value="cNMP_binding"/>
    <property type="match status" value="1"/>
</dbReference>
<evidence type="ECO:0000256" key="1">
    <source>
        <dbReference type="ARBA" id="ARBA00004370"/>
    </source>
</evidence>
<reference evidence="12 13" key="1">
    <citation type="submission" date="2019-07" db="EMBL/GenBank/DDBJ databases">
        <title>Whole genome shotgun sequence of Reyranella soli NBRC 108950.</title>
        <authorList>
            <person name="Hosoyama A."/>
            <person name="Uohara A."/>
            <person name="Ohji S."/>
            <person name="Ichikawa N."/>
        </authorList>
    </citation>
    <scope>NUCLEOTIDE SEQUENCE [LARGE SCALE GENOMIC DNA]</scope>
    <source>
        <strain evidence="12 13">NBRC 108950</strain>
    </source>
</reference>
<protein>
    <submittedName>
        <fullName evidence="12">Cyclic nucleotide-binding protein</fullName>
    </submittedName>
</protein>
<dbReference type="InterPro" id="IPR014710">
    <property type="entry name" value="RmlC-like_jellyroll"/>
</dbReference>
<accession>A0A512N7M8</accession>
<dbReference type="InterPro" id="IPR018490">
    <property type="entry name" value="cNMP-bd_dom_sf"/>
</dbReference>
<comment type="subcellular location">
    <subcellularLocation>
        <location evidence="1">Membrane</location>
    </subcellularLocation>
</comment>
<organism evidence="12 13">
    <name type="scientific">Reyranella soli</name>
    <dbReference type="NCBI Taxonomy" id="1230389"/>
    <lineage>
        <taxon>Bacteria</taxon>
        <taxon>Pseudomonadati</taxon>
        <taxon>Pseudomonadota</taxon>
        <taxon>Alphaproteobacteria</taxon>
        <taxon>Hyphomicrobiales</taxon>
        <taxon>Reyranellaceae</taxon>
        <taxon>Reyranella</taxon>
    </lineage>
</organism>
<evidence type="ECO:0000313" key="12">
    <source>
        <dbReference type="EMBL" id="GEP54987.1"/>
    </source>
</evidence>
<comment type="caution">
    <text evidence="9">Lacks conserved residue(s) required for the propagation of feature annotation.</text>
</comment>
<comment type="caution">
    <text evidence="12">The sequence shown here is derived from an EMBL/GenBank/DDBJ whole genome shotgun (WGS) entry which is preliminary data.</text>
</comment>
<feature type="short sequence motif" description="GXSXG" evidence="9">
    <location>
        <begin position="353"/>
        <end position="357"/>
    </location>
</feature>
<dbReference type="Proteomes" id="UP000321058">
    <property type="component" value="Unassembled WGS sequence"/>
</dbReference>
<dbReference type="AlphaFoldDB" id="A0A512N7M8"/>
<keyword evidence="3" id="KW-0812">Transmembrane</keyword>
<feature type="domain" description="PNPLA" evidence="11">
    <location>
        <begin position="322"/>
        <end position="482"/>
    </location>
</feature>
<evidence type="ECO:0000256" key="9">
    <source>
        <dbReference type="PROSITE-ProRule" id="PRU01161"/>
    </source>
</evidence>
<keyword evidence="6" id="KW-1133">Transmembrane helix</keyword>
<dbReference type="CDD" id="cd00038">
    <property type="entry name" value="CAP_ED"/>
    <property type="match status" value="1"/>
</dbReference>
<dbReference type="GO" id="GO:0016042">
    <property type="term" value="P:lipid catabolic process"/>
    <property type="evidence" value="ECO:0007669"/>
    <property type="project" value="UniProtKB-UniRule"/>
</dbReference>
<evidence type="ECO:0000259" key="11">
    <source>
        <dbReference type="PROSITE" id="PS51635"/>
    </source>
</evidence>
<keyword evidence="4 9" id="KW-0378">Hydrolase</keyword>
<dbReference type="InterPro" id="IPR000595">
    <property type="entry name" value="cNMP-bd_dom"/>
</dbReference>
<evidence type="ECO:0000256" key="5">
    <source>
        <dbReference type="ARBA" id="ARBA00022963"/>
    </source>
</evidence>
<dbReference type="Pfam" id="PF24179">
    <property type="entry name" value="NTE_Ploop"/>
    <property type="match status" value="1"/>
</dbReference>
<dbReference type="PANTHER" id="PTHR14226">
    <property type="entry name" value="NEUROPATHY TARGET ESTERASE/SWISS CHEESE D.MELANOGASTER"/>
    <property type="match status" value="1"/>
</dbReference>
<evidence type="ECO:0000256" key="3">
    <source>
        <dbReference type="ARBA" id="ARBA00022692"/>
    </source>
</evidence>
<feature type="domain" description="Cyclic nucleotide-binding" evidence="10">
    <location>
        <begin position="24"/>
        <end position="147"/>
    </location>
</feature>
<evidence type="ECO:0000256" key="2">
    <source>
        <dbReference type="ARBA" id="ARBA00006636"/>
    </source>
</evidence>
<dbReference type="InterPro" id="IPR050301">
    <property type="entry name" value="NTE"/>
</dbReference>
<dbReference type="EMBL" id="BKAJ01000033">
    <property type="protein sequence ID" value="GEP54987.1"/>
    <property type="molecule type" value="Genomic_DNA"/>
</dbReference>
<dbReference type="CDD" id="cd07205">
    <property type="entry name" value="Pat_PNPLA6_PNPLA7_NTE1_like"/>
    <property type="match status" value="1"/>
</dbReference>
<sequence>MSVVTPGDNPARQRLRKALQRAPLFADLEAHSMVAVERELTLLVLPGGAPLFRQGEPADAVYVVASGCLGVFRHEEEGNPDEPLLMAEIPPGNIVGEMSLLSHSQRTRSVAALRDSEVWRLARGSFDKLTSRHPEVLPTLMRSVAVRNAMGPTKRRRQPRTFAILPTGVSTPAARFAVMLAAALGRIGSQVQMLGPESMDRDPEWFARCETESSFVLYRGDPTATEWTELCLRQADCLVVVRAADDDLPTRLPFEIETAQSGAVFHRRRELVLLHEGHDPKPGTTAPMLAGGLYGQHHHVRLDIHADVDRLARLLTGHAVGVVMAGGGARAFTHIGVIKALRTSGVPIDQVGGTSMGAIVAASVASRWPDDEIASHFRAAFVDSNPLSDYTLPLISLYAGRRVTRLLRLSFGEKEIEDLILPFFCVTANLTTSNADIHTVGKLWRWLRASVSIPGVIPPFNEAGEVHVDGGVIDNFPVRAMRRTGRGVTIGVDIDTGGALAAGAGVMEPWSPWQFFRRLIWKRNETLPIPSIVAILLRSALVASAARAAEDRQAADLLIVPPMTHIDLLDWTSFDAAVEVGYRTTMEALDKAKATPTGARLFVA</sequence>
<evidence type="ECO:0000256" key="7">
    <source>
        <dbReference type="ARBA" id="ARBA00023098"/>
    </source>
</evidence>
<keyword evidence="5 9" id="KW-0442">Lipid degradation</keyword>
<dbReference type="Gene3D" id="2.60.120.10">
    <property type="entry name" value="Jelly Rolls"/>
    <property type="match status" value="1"/>
</dbReference>
<dbReference type="SUPFAM" id="SSF51206">
    <property type="entry name" value="cAMP-binding domain-like"/>
    <property type="match status" value="1"/>
</dbReference>